<organism evidence="9 10">
    <name type="scientific">Microbacterium soli</name>
    <dbReference type="NCBI Taxonomy" id="446075"/>
    <lineage>
        <taxon>Bacteria</taxon>
        <taxon>Bacillati</taxon>
        <taxon>Actinomycetota</taxon>
        <taxon>Actinomycetes</taxon>
        <taxon>Micrococcales</taxon>
        <taxon>Microbacteriaceae</taxon>
        <taxon>Microbacterium</taxon>
    </lineage>
</organism>
<evidence type="ECO:0000256" key="6">
    <source>
        <dbReference type="ARBA" id="ARBA00023136"/>
    </source>
</evidence>
<evidence type="ECO:0000256" key="1">
    <source>
        <dbReference type="ARBA" id="ARBA00004651"/>
    </source>
</evidence>
<evidence type="ECO:0000256" key="5">
    <source>
        <dbReference type="ARBA" id="ARBA00022989"/>
    </source>
</evidence>
<keyword evidence="3" id="KW-1003">Cell membrane</keyword>
<evidence type="ECO:0000259" key="8">
    <source>
        <dbReference type="PROSITE" id="PS50928"/>
    </source>
</evidence>
<keyword evidence="2 7" id="KW-0813">Transport</keyword>
<comment type="caution">
    <text evidence="9">The sequence shown here is derived from an EMBL/GenBank/DDBJ whole genome shotgun (WGS) entry which is preliminary data.</text>
</comment>
<evidence type="ECO:0000256" key="2">
    <source>
        <dbReference type="ARBA" id="ARBA00022448"/>
    </source>
</evidence>
<evidence type="ECO:0000256" key="4">
    <source>
        <dbReference type="ARBA" id="ARBA00022692"/>
    </source>
</evidence>
<dbReference type="Proteomes" id="UP001501591">
    <property type="component" value="Unassembled WGS sequence"/>
</dbReference>
<evidence type="ECO:0000256" key="3">
    <source>
        <dbReference type="ARBA" id="ARBA00022475"/>
    </source>
</evidence>
<keyword evidence="5 7" id="KW-1133">Transmembrane helix</keyword>
<feature type="transmembrane region" description="Helical" evidence="7">
    <location>
        <begin position="90"/>
        <end position="111"/>
    </location>
</feature>
<comment type="similarity">
    <text evidence="7">Belongs to the binding-protein-dependent transport system permease family.</text>
</comment>
<dbReference type="SUPFAM" id="SSF161098">
    <property type="entry name" value="MetI-like"/>
    <property type="match status" value="1"/>
</dbReference>
<protein>
    <submittedName>
        <fullName evidence="9">Sugar ABC transporter permease</fullName>
    </submittedName>
</protein>
<dbReference type="Pfam" id="PF00528">
    <property type="entry name" value="BPD_transp_1"/>
    <property type="match status" value="1"/>
</dbReference>
<feature type="transmembrane region" description="Helical" evidence="7">
    <location>
        <begin position="223"/>
        <end position="241"/>
    </location>
</feature>
<name>A0ABP7MJX2_9MICO</name>
<evidence type="ECO:0000313" key="9">
    <source>
        <dbReference type="EMBL" id="GAA3924772.1"/>
    </source>
</evidence>
<accession>A0ABP7MJX2</accession>
<keyword evidence="6 7" id="KW-0472">Membrane</keyword>
<dbReference type="CDD" id="cd06261">
    <property type="entry name" value="TM_PBP2"/>
    <property type="match status" value="1"/>
</dbReference>
<proteinExistence type="inferred from homology"/>
<feature type="domain" description="ABC transmembrane type-1" evidence="8">
    <location>
        <begin position="86"/>
        <end position="298"/>
    </location>
</feature>
<dbReference type="PROSITE" id="PS50928">
    <property type="entry name" value="ABC_TM1"/>
    <property type="match status" value="1"/>
</dbReference>
<gene>
    <name evidence="9" type="ORF">GCM10022383_00090</name>
</gene>
<keyword evidence="10" id="KW-1185">Reference proteome</keyword>
<dbReference type="RefSeq" id="WP_344817446.1">
    <property type="nucleotide sequence ID" value="NZ_BAABCP010000001.1"/>
</dbReference>
<dbReference type="InterPro" id="IPR000515">
    <property type="entry name" value="MetI-like"/>
</dbReference>
<dbReference type="InterPro" id="IPR035906">
    <property type="entry name" value="MetI-like_sf"/>
</dbReference>
<feature type="transmembrane region" description="Helical" evidence="7">
    <location>
        <begin position="186"/>
        <end position="203"/>
    </location>
</feature>
<dbReference type="EMBL" id="BAABCP010000001">
    <property type="protein sequence ID" value="GAA3924772.1"/>
    <property type="molecule type" value="Genomic_DNA"/>
</dbReference>
<evidence type="ECO:0000313" key="10">
    <source>
        <dbReference type="Proteomes" id="UP001501591"/>
    </source>
</evidence>
<feature type="transmembrane region" description="Helical" evidence="7">
    <location>
        <begin position="280"/>
        <end position="301"/>
    </location>
</feature>
<feature type="transmembrane region" description="Helical" evidence="7">
    <location>
        <begin position="123"/>
        <end position="143"/>
    </location>
</feature>
<dbReference type="PANTHER" id="PTHR43227">
    <property type="entry name" value="BLL4140 PROTEIN"/>
    <property type="match status" value="1"/>
</dbReference>
<dbReference type="InterPro" id="IPR050809">
    <property type="entry name" value="UgpAE/MalFG_permease"/>
</dbReference>
<reference evidence="10" key="1">
    <citation type="journal article" date="2019" name="Int. J. Syst. Evol. Microbiol.">
        <title>The Global Catalogue of Microorganisms (GCM) 10K type strain sequencing project: providing services to taxonomists for standard genome sequencing and annotation.</title>
        <authorList>
            <consortium name="The Broad Institute Genomics Platform"/>
            <consortium name="The Broad Institute Genome Sequencing Center for Infectious Disease"/>
            <person name="Wu L."/>
            <person name="Ma J."/>
        </authorList>
    </citation>
    <scope>NUCLEOTIDE SEQUENCE [LARGE SCALE GENOMIC DNA]</scope>
    <source>
        <strain evidence="10">JCM 17024</strain>
    </source>
</reference>
<keyword evidence="4 7" id="KW-0812">Transmembrane</keyword>
<comment type="subcellular location">
    <subcellularLocation>
        <location evidence="1 7">Cell membrane</location>
        <topology evidence="1 7">Multi-pass membrane protein</topology>
    </subcellularLocation>
</comment>
<evidence type="ECO:0000256" key="7">
    <source>
        <dbReference type="RuleBase" id="RU363032"/>
    </source>
</evidence>
<dbReference type="Gene3D" id="1.10.3720.10">
    <property type="entry name" value="MetI-like"/>
    <property type="match status" value="1"/>
</dbReference>
<sequence>MTTPAATGHRPGRRTAARRENVTGLAMALPITLIVIAVIVVPIVWTVILSFQDARYSDVARNGLGNPFTLDNYIDAIVSPGFWKSIWTTVVYTIGTTLGSVVVGLAAALALRDKFRGRGVVRALMLLPYVAPVVAAAYVWTVMLNPQYGIINAIGKEFLGWETAVNFTGAAPQALLTVIVFEIWRYFPFAFMFLAAALTGLNRELEEVALVDGATPWQSFRHVVLPQLMPVVALLTLLRLVMTFNKFDDIYLLTGGAAGTQVAAVRVYDQLVGSGDIGAASANAVILAVILGIGLGVYLRLTRTKESRA</sequence>
<feature type="transmembrane region" description="Helical" evidence="7">
    <location>
        <begin position="21"/>
        <end position="48"/>
    </location>
</feature>
<dbReference type="PANTHER" id="PTHR43227:SF8">
    <property type="entry name" value="DIACETYLCHITOBIOSE UPTAKE SYSTEM PERMEASE PROTEIN DASB"/>
    <property type="match status" value="1"/>
</dbReference>